<evidence type="ECO:0000313" key="2">
    <source>
        <dbReference type="EMBL" id="TDN64220.1"/>
    </source>
</evidence>
<dbReference type="EMBL" id="SNVX01000001">
    <property type="protein sequence ID" value="TDN64220.1"/>
    <property type="molecule type" value="Genomic_DNA"/>
</dbReference>
<dbReference type="Proteomes" id="UP000295530">
    <property type="component" value="Unassembled WGS sequence"/>
</dbReference>
<reference evidence="2 3" key="1">
    <citation type="submission" date="2019-03" db="EMBL/GenBank/DDBJ databases">
        <title>Genomic analyses of the natural microbiome of Caenorhabditis elegans.</title>
        <authorList>
            <person name="Samuel B."/>
        </authorList>
    </citation>
    <scope>NUCLEOTIDE SEQUENCE [LARGE SCALE GENOMIC DNA]</scope>
    <source>
        <strain evidence="2 3">BIGb0156</strain>
    </source>
</reference>
<dbReference type="RefSeq" id="WP_133459840.1">
    <property type="nucleotide sequence ID" value="NZ_JALIGB010000021.1"/>
</dbReference>
<dbReference type="InterPro" id="IPR014710">
    <property type="entry name" value="RmlC-like_jellyroll"/>
</dbReference>
<dbReference type="Pfam" id="PF15977">
    <property type="entry name" value="HTH_46"/>
    <property type="match status" value="1"/>
</dbReference>
<comment type="caution">
    <text evidence="2">The sequence shown here is derived from an EMBL/GenBank/DDBJ whole genome shotgun (WGS) entry which is preliminary data.</text>
</comment>
<dbReference type="InterPro" id="IPR018490">
    <property type="entry name" value="cNMP-bd_dom_sf"/>
</dbReference>
<dbReference type="SUPFAM" id="SSF51206">
    <property type="entry name" value="cAMP-binding domain-like"/>
    <property type="match status" value="1"/>
</dbReference>
<accession>A0A4V3BQS9</accession>
<evidence type="ECO:0000259" key="1">
    <source>
        <dbReference type="Pfam" id="PF15977"/>
    </source>
</evidence>
<dbReference type="Gene3D" id="2.60.120.10">
    <property type="entry name" value="Jelly Rolls"/>
    <property type="match status" value="1"/>
</dbReference>
<organism evidence="2 3">
    <name type="scientific">Scandinavium goeteborgense</name>
    <dbReference type="NCBI Taxonomy" id="1851514"/>
    <lineage>
        <taxon>Bacteria</taxon>
        <taxon>Pseudomonadati</taxon>
        <taxon>Pseudomonadota</taxon>
        <taxon>Gammaproteobacteria</taxon>
        <taxon>Enterobacterales</taxon>
        <taxon>Enterobacteriaceae</taxon>
        <taxon>Scandinavium</taxon>
    </lineage>
</organism>
<evidence type="ECO:0000313" key="3">
    <source>
        <dbReference type="Proteomes" id="UP000295530"/>
    </source>
</evidence>
<protein>
    <submittedName>
        <fullName evidence="2">Winged helix-turn-helix DNA binding protein</fullName>
    </submittedName>
</protein>
<dbReference type="InterPro" id="IPR041687">
    <property type="entry name" value="HTH_46"/>
</dbReference>
<proteinExistence type="predicted"/>
<name>A0A4V3BQS9_SCAGO</name>
<dbReference type="AlphaFoldDB" id="A0A4V3BQS9"/>
<dbReference type="OrthoDB" id="6442353at2"/>
<gene>
    <name evidence="2" type="ORF">EC847_101144</name>
</gene>
<keyword evidence="3" id="KW-1185">Reference proteome</keyword>
<sequence length="206" mass="23474">MITPPERPTAAIDRLITVLKPLGRIIDVAPKKRLNWDHGGVPYVYVFLEGELSVSRVTDSILIATVTEPHIFGFSEMFSPLRGNKLRAETPCLLSRLELQDATSAIEQNGLWRDVAEVLAYHTNTMLCRDMQIVNQRTFPIVCHYLRELDKLPEETKARVNILNYIQERTGLSRSSILNIISSLKTDKYINFARGGYMLQVFDLPE</sequence>
<feature type="domain" description="IprA winged helix-turn-helix" evidence="1">
    <location>
        <begin position="138"/>
        <end position="205"/>
    </location>
</feature>